<feature type="domain" description="PiggyBac transposable element-derived protein" evidence="2">
    <location>
        <begin position="8"/>
        <end position="58"/>
    </location>
</feature>
<feature type="transmembrane region" description="Helical" evidence="1">
    <location>
        <begin position="209"/>
        <end position="227"/>
    </location>
</feature>
<sequence>MHHDDNFDVETRKPEIVMSYNATKGGVDSTDQMCHAVTTKRKTNRWQMLLFYNVHDLASIAALVVWRKVNPSDKLSDEDRRALFNITVAEVLVRPQLEHRQIMKNLSRHLKFTINTALHQHQTQARVGEVSTPDNRKRVFVTINIIIIILTYTNIILSSSSVFVTINIIIVILTNTNIILSSSSVFVTINIIIIILTNTNIILSSSSVSPTPVFVTINNITIIIIINTNRSINLSSSSVFVTINNTIIIIIIIIVILINTNINLSSSTVYCMYSSSFSSTPISYFCHHQQYHHHRQFSSPPTIHQSSSLSTPISTFHHQQYTCIIIVLFNTNIILLSSSTTFSSAASFFRLQYNVTG</sequence>
<proteinExistence type="predicted"/>
<accession>A0AAE1AVF0</accession>
<organism evidence="3 4">
    <name type="scientific">Elysia crispata</name>
    <name type="common">lettuce slug</name>
    <dbReference type="NCBI Taxonomy" id="231223"/>
    <lineage>
        <taxon>Eukaryota</taxon>
        <taxon>Metazoa</taxon>
        <taxon>Spiralia</taxon>
        <taxon>Lophotrochozoa</taxon>
        <taxon>Mollusca</taxon>
        <taxon>Gastropoda</taxon>
        <taxon>Heterobranchia</taxon>
        <taxon>Euthyneura</taxon>
        <taxon>Panpulmonata</taxon>
        <taxon>Sacoglossa</taxon>
        <taxon>Placobranchoidea</taxon>
        <taxon>Plakobranchidae</taxon>
        <taxon>Elysia</taxon>
    </lineage>
</organism>
<feature type="transmembrane region" description="Helical" evidence="1">
    <location>
        <begin position="185"/>
        <end position="203"/>
    </location>
</feature>
<keyword evidence="4" id="KW-1185">Reference proteome</keyword>
<protein>
    <recommendedName>
        <fullName evidence="2">PiggyBac transposable element-derived protein domain-containing protein</fullName>
    </recommendedName>
</protein>
<feature type="transmembrane region" description="Helical" evidence="1">
    <location>
        <begin position="239"/>
        <end position="258"/>
    </location>
</feature>
<dbReference type="Pfam" id="PF13843">
    <property type="entry name" value="DDE_Tnp_1_7"/>
    <property type="match status" value="1"/>
</dbReference>
<keyword evidence="1" id="KW-1133">Transmembrane helix</keyword>
<feature type="transmembrane region" description="Helical" evidence="1">
    <location>
        <begin position="140"/>
        <end position="173"/>
    </location>
</feature>
<name>A0AAE1AVF0_9GAST</name>
<comment type="caution">
    <text evidence="3">The sequence shown here is derived from an EMBL/GenBank/DDBJ whole genome shotgun (WGS) entry which is preliminary data.</text>
</comment>
<dbReference type="PANTHER" id="PTHR46599">
    <property type="entry name" value="PIGGYBAC TRANSPOSABLE ELEMENT-DERIVED PROTEIN 4"/>
    <property type="match status" value="1"/>
</dbReference>
<dbReference type="PANTHER" id="PTHR46599:SF6">
    <property type="entry name" value="DUAL SPECIFICITY PHOSPHATASE 26"/>
    <property type="match status" value="1"/>
</dbReference>
<dbReference type="InterPro" id="IPR029526">
    <property type="entry name" value="PGBD"/>
</dbReference>
<evidence type="ECO:0000259" key="2">
    <source>
        <dbReference type="Pfam" id="PF13843"/>
    </source>
</evidence>
<keyword evidence="1" id="KW-0812">Transmembrane</keyword>
<evidence type="ECO:0000256" key="1">
    <source>
        <dbReference type="SAM" id="Phobius"/>
    </source>
</evidence>
<evidence type="ECO:0000313" key="3">
    <source>
        <dbReference type="EMBL" id="KAK3794663.1"/>
    </source>
</evidence>
<dbReference type="Proteomes" id="UP001283361">
    <property type="component" value="Unassembled WGS sequence"/>
</dbReference>
<reference evidence="3" key="1">
    <citation type="journal article" date="2023" name="G3 (Bethesda)">
        <title>A reference genome for the long-term kleptoplast-retaining sea slug Elysia crispata morphotype clarki.</title>
        <authorList>
            <person name="Eastman K.E."/>
            <person name="Pendleton A.L."/>
            <person name="Shaikh M.A."/>
            <person name="Suttiyut T."/>
            <person name="Ogas R."/>
            <person name="Tomko P."/>
            <person name="Gavelis G."/>
            <person name="Widhalm J.R."/>
            <person name="Wisecaver J.H."/>
        </authorList>
    </citation>
    <scope>NUCLEOTIDE SEQUENCE</scope>
    <source>
        <strain evidence="3">ECLA1</strain>
    </source>
</reference>
<dbReference type="AlphaFoldDB" id="A0AAE1AVF0"/>
<gene>
    <name evidence="3" type="ORF">RRG08_028386</name>
</gene>
<keyword evidence="1" id="KW-0472">Membrane</keyword>
<feature type="transmembrane region" description="Helical" evidence="1">
    <location>
        <begin position="49"/>
        <end position="66"/>
    </location>
</feature>
<dbReference type="EMBL" id="JAWDGP010001101">
    <property type="protein sequence ID" value="KAK3794663.1"/>
    <property type="molecule type" value="Genomic_DNA"/>
</dbReference>
<evidence type="ECO:0000313" key="4">
    <source>
        <dbReference type="Proteomes" id="UP001283361"/>
    </source>
</evidence>